<dbReference type="PATRIC" id="fig|1408103.3.peg.1611"/>
<dbReference type="InterPro" id="IPR014957">
    <property type="entry name" value="IDEAL_dom"/>
</dbReference>
<dbReference type="AlphaFoldDB" id="A0A0M2T1R5"/>
<sequence length="88" mass="10401">MNNWKPDFSNSHDEYIASFVEALNVQNENEAILSQKRTRYTKGANQIIQQVQQRFLETRRAEEIDKALDEKNEARFMALTSEGWEKHL</sequence>
<dbReference type="RefSeq" id="WP_046523063.1">
    <property type="nucleotide sequence ID" value="NZ_LAYY01000006.1"/>
</dbReference>
<dbReference type="Proteomes" id="UP000034166">
    <property type="component" value="Unassembled WGS sequence"/>
</dbReference>
<dbReference type="Pfam" id="PF08858">
    <property type="entry name" value="IDEAL"/>
    <property type="match status" value="1"/>
</dbReference>
<feature type="domain" description="IDEAL" evidence="1">
    <location>
        <begin position="62"/>
        <end position="82"/>
    </location>
</feature>
<evidence type="ECO:0000313" key="3">
    <source>
        <dbReference type="Proteomes" id="UP000034166"/>
    </source>
</evidence>
<organism evidence="2 3">
    <name type="scientific">Mesobacillus campisalis</name>
    <dbReference type="NCBI Taxonomy" id="1408103"/>
    <lineage>
        <taxon>Bacteria</taxon>
        <taxon>Bacillati</taxon>
        <taxon>Bacillota</taxon>
        <taxon>Bacilli</taxon>
        <taxon>Bacillales</taxon>
        <taxon>Bacillaceae</taxon>
        <taxon>Mesobacillus</taxon>
    </lineage>
</organism>
<comment type="caution">
    <text evidence="2">The sequence shown here is derived from an EMBL/GenBank/DDBJ whole genome shotgun (WGS) entry which is preliminary data.</text>
</comment>
<evidence type="ECO:0000259" key="1">
    <source>
        <dbReference type="Pfam" id="PF08858"/>
    </source>
</evidence>
<reference evidence="2 3" key="1">
    <citation type="submission" date="2015-04" db="EMBL/GenBank/DDBJ databases">
        <title>Taxonomic description and genome sequence of Bacillus campisalis sp. nov., a novel member of the genus Bacillus isolated from solar saltern.</title>
        <authorList>
            <person name="Mathan Kumar R."/>
            <person name="Kaur G."/>
            <person name="Kumar A."/>
            <person name="Singh N.K."/>
            <person name="Kaur N."/>
            <person name="Kumar N."/>
            <person name="Mayilraj S."/>
        </authorList>
    </citation>
    <scope>NUCLEOTIDE SEQUENCE [LARGE SCALE GENOMIC DNA]</scope>
    <source>
        <strain evidence="2 3">SA2-6</strain>
    </source>
</reference>
<dbReference type="Gene3D" id="4.10.810.10">
    <property type="entry name" value="Virus Scaffolding Protein, Chain A"/>
    <property type="match status" value="1"/>
</dbReference>
<dbReference type="InterPro" id="IPR027393">
    <property type="entry name" value="Virus_scaffolding_prot_C"/>
</dbReference>
<name>A0A0M2T1R5_9BACI</name>
<gene>
    <name evidence="2" type="ORF">WQ57_07170</name>
</gene>
<dbReference type="OrthoDB" id="2881339at2"/>
<evidence type="ECO:0000313" key="2">
    <source>
        <dbReference type="EMBL" id="KKK38760.1"/>
    </source>
</evidence>
<protein>
    <recommendedName>
        <fullName evidence="1">IDEAL domain-containing protein</fullName>
    </recommendedName>
</protein>
<dbReference type="EMBL" id="LAYY01000006">
    <property type="protein sequence ID" value="KKK38760.1"/>
    <property type="molecule type" value="Genomic_DNA"/>
</dbReference>
<accession>A0A0M2T1R5</accession>
<keyword evidence="3" id="KW-1185">Reference proteome</keyword>
<proteinExistence type="predicted"/>